<dbReference type="Pfam" id="PF00156">
    <property type="entry name" value="Pribosyltran"/>
    <property type="match status" value="1"/>
</dbReference>
<accession>A0A0M0BQZ5</accession>
<keyword evidence="2" id="KW-0808">Transferase</keyword>
<dbReference type="GO" id="GO:0016757">
    <property type="term" value="F:glycosyltransferase activity"/>
    <property type="evidence" value="ECO:0007669"/>
    <property type="project" value="UniProtKB-KW"/>
</dbReference>
<dbReference type="Proteomes" id="UP000037237">
    <property type="component" value="Unassembled WGS sequence"/>
</dbReference>
<evidence type="ECO:0000313" key="4">
    <source>
        <dbReference type="EMBL" id="KON30805.1"/>
    </source>
</evidence>
<dbReference type="EMBL" id="LFWU01000114">
    <property type="protein sequence ID" value="KON30805.1"/>
    <property type="molecule type" value="Genomic_DNA"/>
</dbReference>
<name>A0A0M0BQZ5_9ARCH</name>
<evidence type="ECO:0000259" key="3">
    <source>
        <dbReference type="Pfam" id="PF00156"/>
    </source>
</evidence>
<protein>
    <recommendedName>
        <fullName evidence="3">Phosphoribosyltransferase domain-containing protein</fullName>
    </recommendedName>
</protein>
<evidence type="ECO:0000256" key="2">
    <source>
        <dbReference type="ARBA" id="ARBA00022679"/>
    </source>
</evidence>
<dbReference type="PANTHER" id="PTHR43363:SF2">
    <property type="entry name" value="PHOSPHORIBOSYLTRANSFERASE"/>
    <property type="match status" value="1"/>
</dbReference>
<dbReference type="InterPro" id="IPR000836">
    <property type="entry name" value="PRTase_dom"/>
</dbReference>
<comment type="caution">
    <text evidence="4">The sequence shown here is derived from an EMBL/GenBank/DDBJ whole genome shotgun (WGS) entry which is preliminary data.</text>
</comment>
<dbReference type="AlphaFoldDB" id="A0A0M0BQZ5"/>
<feature type="domain" description="Phosphoribosyltransferase" evidence="3">
    <location>
        <begin position="3"/>
        <end position="145"/>
    </location>
</feature>
<dbReference type="SUPFAM" id="SSF53271">
    <property type="entry name" value="PRTase-like"/>
    <property type="match status" value="1"/>
</dbReference>
<proteinExistence type="predicted"/>
<keyword evidence="1" id="KW-0328">Glycosyltransferase</keyword>
<dbReference type="PATRIC" id="fig|1685124.3.peg.928"/>
<sequence length="207" mass="23780">MDWNLFYKLARQVATKINSSGYRPDIIVGLARGGWVLARVLCDLIGIKDLVSLKVEHWGVTATPDGKAQLKYPLNVDLTGKNVLVVDDITDTGESMRVTLEYLKSLKPSEIKTAALRHINTSKFLPDYFGEEISWRWVIFPWNFTEDMCNIIPKVCERLSLNPKDVIDVTKIKNELKQFYTIGISEKTLEEILQEFKRRNQTKDTTK</sequence>
<dbReference type="Gene3D" id="3.40.50.2020">
    <property type="match status" value="1"/>
</dbReference>
<evidence type="ECO:0000313" key="5">
    <source>
        <dbReference type="Proteomes" id="UP000037237"/>
    </source>
</evidence>
<evidence type="ECO:0000256" key="1">
    <source>
        <dbReference type="ARBA" id="ARBA00022676"/>
    </source>
</evidence>
<reference evidence="4 5" key="1">
    <citation type="submission" date="2015-06" db="EMBL/GenBank/DDBJ databases">
        <title>New insights into the roles of widespread benthic archaea in carbon and nitrogen cycling.</title>
        <authorList>
            <person name="Lazar C.S."/>
            <person name="Baker B.J."/>
            <person name="Seitz K.W."/>
            <person name="Hyde A.S."/>
            <person name="Dick G.J."/>
            <person name="Hinrichs K.-U."/>
            <person name="Teske A.P."/>
        </authorList>
    </citation>
    <scope>NUCLEOTIDE SEQUENCE [LARGE SCALE GENOMIC DNA]</scope>
    <source>
        <strain evidence="4">SG8-32-1</strain>
    </source>
</reference>
<dbReference type="CDD" id="cd06223">
    <property type="entry name" value="PRTases_typeI"/>
    <property type="match status" value="1"/>
</dbReference>
<dbReference type="InterPro" id="IPR029057">
    <property type="entry name" value="PRTase-like"/>
</dbReference>
<gene>
    <name evidence="4" type="ORF">AC477_04650</name>
</gene>
<organism evidence="4 5">
    <name type="scientific">miscellaneous Crenarchaeota group-1 archaeon SG8-32-1</name>
    <dbReference type="NCBI Taxonomy" id="1685124"/>
    <lineage>
        <taxon>Archaea</taxon>
        <taxon>Candidatus Bathyarchaeota</taxon>
        <taxon>MCG-1</taxon>
    </lineage>
</organism>
<dbReference type="PANTHER" id="PTHR43363">
    <property type="entry name" value="HYPOXANTHINE PHOSPHORIBOSYLTRANSFERASE"/>
    <property type="match status" value="1"/>
</dbReference>